<evidence type="ECO:0000256" key="1">
    <source>
        <dbReference type="SAM" id="Phobius"/>
    </source>
</evidence>
<keyword evidence="3" id="KW-1185">Reference proteome</keyword>
<protein>
    <submittedName>
        <fullName evidence="2">Uncharacterized protein</fullName>
    </submittedName>
</protein>
<sequence length="138" mass="15473">MYYIYFNYKPPGTLRQAIIKKETTMDPIMMLVIAAIIAAIILVEFNKQQNTKPGDNGHISADVQQLYLLKAAEHKIEIIEDLQKNSGIVSNATVNNIEEELTYLTSAFEKGDIPLKEFNLKLDSLLNNLDNTSLAQAS</sequence>
<reference evidence="2 3" key="1">
    <citation type="submission" date="2018-10" db="EMBL/GenBank/DDBJ databases">
        <title>Genome sequencing of Mucilaginibacter sp. HYN0043.</title>
        <authorList>
            <person name="Kim M."/>
            <person name="Yi H."/>
        </authorList>
    </citation>
    <scope>NUCLEOTIDE SEQUENCE [LARGE SCALE GENOMIC DNA]</scope>
    <source>
        <strain evidence="2 3">HYN0043</strain>
    </source>
</reference>
<feature type="transmembrane region" description="Helical" evidence="1">
    <location>
        <begin position="28"/>
        <end position="45"/>
    </location>
</feature>
<organism evidence="2 3">
    <name type="scientific">Mucilaginibacter celer</name>
    <dbReference type="NCBI Taxonomy" id="2305508"/>
    <lineage>
        <taxon>Bacteria</taxon>
        <taxon>Pseudomonadati</taxon>
        <taxon>Bacteroidota</taxon>
        <taxon>Sphingobacteriia</taxon>
        <taxon>Sphingobacteriales</taxon>
        <taxon>Sphingobacteriaceae</taxon>
        <taxon>Mucilaginibacter</taxon>
    </lineage>
</organism>
<name>A0A494VQ20_9SPHI</name>
<dbReference type="OrthoDB" id="797490at2"/>
<keyword evidence="1" id="KW-1133">Transmembrane helix</keyword>
<gene>
    <name evidence="2" type="ORF">HYN43_014320</name>
</gene>
<keyword evidence="1" id="KW-0472">Membrane</keyword>
<proteinExistence type="predicted"/>
<evidence type="ECO:0000313" key="2">
    <source>
        <dbReference type="EMBL" id="AYL96399.1"/>
    </source>
</evidence>
<accession>A0A494VQ20</accession>
<evidence type="ECO:0000313" key="3">
    <source>
        <dbReference type="Proteomes" id="UP000270046"/>
    </source>
</evidence>
<dbReference type="AlphaFoldDB" id="A0A494VQ20"/>
<dbReference type="KEGG" id="muh:HYN43_014320"/>
<keyword evidence="1" id="KW-0812">Transmembrane</keyword>
<dbReference type="Proteomes" id="UP000270046">
    <property type="component" value="Chromosome"/>
</dbReference>
<dbReference type="EMBL" id="CP032869">
    <property type="protein sequence ID" value="AYL96399.1"/>
    <property type="molecule type" value="Genomic_DNA"/>
</dbReference>